<evidence type="ECO:0000256" key="1">
    <source>
        <dbReference type="SAM" id="MobiDB-lite"/>
    </source>
</evidence>
<comment type="caution">
    <text evidence="2">The sequence shown here is derived from an EMBL/GenBank/DDBJ whole genome shotgun (WGS) entry which is preliminary data.</text>
</comment>
<proteinExistence type="predicted"/>
<feature type="compositionally biased region" description="Basic and acidic residues" evidence="1">
    <location>
        <begin position="144"/>
        <end position="159"/>
    </location>
</feature>
<evidence type="ECO:0000313" key="2">
    <source>
        <dbReference type="EMBL" id="GEU39846.1"/>
    </source>
</evidence>
<feature type="compositionally biased region" description="Polar residues" evidence="1">
    <location>
        <begin position="10"/>
        <end position="29"/>
    </location>
</feature>
<organism evidence="2">
    <name type="scientific">Tanacetum cinerariifolium</name>
    <name type="common">Dalmatian daisy</name>
    <name type="synonym">Chrysanthemum cinerariifolium</name>
    <dbReference type="NCBI Taxonomy" id="118510"/>
    <lineage>
        <taxon>Eukaryota</taxon>
        <taxon>Viridiplantae</taxon>
        <taxon>Streptophyta</taxon>
        <taxon>Embryophyta</taxon>
        <taxon>Tracheophyta</taxon>
        <taxon>Spermatophyta</taxon>
        <taxon>Magnoliopsida</taxon>
        <taxon>eudicotyledons</taxon>
        <taxon>Gunneridae</taxon>
        <taxon>Pentapetalae</taxon>
        <taxon>asterids</taxon>
        <taxon>campanulids</taxon>
        <taxon>Asterales</taxon>
        <taxon>Asteraceae</taxon>
        <taxon>Asteroideae</taxon>
        <taxon>Anthemideae</taxon>
        <taxon>Anthemidinae</taxon>
        <taxon>Tanacetum</taxon>
    </lineage>
</organism>
<protein>
    <submittedName>
        <fullName evidence="2">Uncharacterized protein</fullName>
    </submittedName>
</protein>
<feature type="region of interest" description="Disordered" evidence="1">
    <location>
        <begin position="1"/>
        <end position="53"/>
    </location>
</feature>
<sequence>MPIVDIPQGMDTSGSPRHQETMRGTSAQTRSERVLEQPNEPPLTEGHTFGSGEGRMEHTVELTDTLPPTPYDLPLTGGYTPESDEGRLKLEELMDLCTILVEKLETQLKQKRSRAVIHSSNVEEPSVHIKDSTKQGRMIEELDKDKDVKLRSTTKDKGKGIMQATELPKKIKKKEMIQLSRDEELAQNLYAKEVAKETARQE</sequence>
<name>A0A6L2JS55_TANCI</name>
<reference evidence="2" key="1">
    <citation type="journal article" date="2019" name="Sci. Rep.">
        <title>Draft genome of Tanacetum cinerariifolium, the natural source of mosquito coil.</title>
        <authorList>
            <person name="Yamashiro T."/>
            <person name="Shiraishi A."/>
            <person name="Satake H."/>
            <person name="Nakayama K."/>
        </authorList>
    </citation>
    <scope>NUCLEOTIDE SEQUENCE</scope>
</reference>
<feature type="region of interest" description="Disordered" evidence="1">
    <location>
        <begin position="144"/>
        <end position="167"/>
    </location>
</feature>
<accession>A0A6L2JS55</accession>
<dbReference type="AlphaFoldDB" id="A0A6L2JS55"/>
<dbReference type="EMBL" id="BKCJ010001224">
    <property type="protein sequence ID" value="GEU39846.1"/>
    <property type="molecule type" value="Genomic_DNA"/>
</dbReference>
<gene>
    <name evidence="2" type="ORF">Tci_011824</name>
</gene>